<protein>
    <recommendedName>
        <fullName evidence="1">DUF4062 domain-containing protein</fullName>
    </recommendedName>
</protein>
<accession>A0A329M0U5</accession>
<dbReference type="Proteomes" id="UP000250369">
    <property type="component" value="Unassembled WGS sequence"/>
</dbReference>
<gene>
    <name evidence="2" type="ORF">DQG23_33625</name>
</gene>
<comment type="caution">
    <text evidence="2">The sequence shown here is derived from an EMBL/GenBank/DDBJ whole genome shotgun (WGS) entry which is preliminary data.</text>
</comment>
<feature type="domain" description="DUF4062" evidence="1">
    <location>
        <begin position="10"/>
        <end position="96"/>
    </location>
</feature>
<dbReference type="InterPro" id="IPR025139">
    <property type="entry name" value="DUF4062"/>
</dbReference>
<keyword evidence="3" id="KW-1185">Reference proteome</keyword>
<evidence type="ECO:0000313" key="2">
    <source>
        <dbReference type="EMBL" id="RAV13348.1"/>
    </source>
</evidence>
<dbReference type="EMBL" id="QMFB01000030">
    <property type="protein sequence ID" value="RAV13348.1"/>
    <property type="molecule type" value="Genomic_DNA"/>
</dbReference>
<evidence type="ECO:0000313" key="3">
    <source>
        <dbReference type="Proteomes" id="UP000250369"/>
    </source>
</evidence>
<organism evidence="2 3">
    <name type="scientific">Paenibacillus contaminans</name>
    <dbReference type="NCBI Taxonomy" id="450362"/>
    <lineage>
        <taxon>Bacteria</taxon>
        <taxon>Bacillati</taxon>
        <taxon>Bacillota</taxon>
        <taxon>Bacilli</taxon>
        <taxon>Bacillales</taxon>
        <taxon>Paenibacillaceae</taxon>
        <taxon>Paenibacillus</taxon>
    </lineage>
</organism>
<dbReference type="AlphaFoldDB" id="A0A329M0U5"/>
<reference evidence="2 3" key="1">
    <citation type="journal article" date="2009" name="Int. J. Syst. Evol. Microbiol.">
        <title>Paenibacillus contaminans sp. nov., isolated from a contaminated laboratory plate.</title>
        <authorList>
            <person name="Chou J.H."/>
            <person name="Lee J.H."/>
            <person name="Lin M.C."/>
            <person name="Chang P.S."/>
            <person name="Arun A.B."/>
            <person name="Young C.C."/>
            <person name="Chen W.M."/>
        </authorList>
    </citation>
    <scope>NUCLEOTIDE SEQUENCE [LARGE SCALE GENOMIC DNA]</scope>
    <source>
        <strain evidence="2 3">CKOBP-6</strain>
    </source>
</reference>
<dbReference type="Pfam" id="PF13271">
    <property type="entry name" value="DUF4062"/>
    <property type="match status" value="1"/>
</dbReference>
<evidence type="ECO:0000259" key="1">
    <source>
        <dbReference type="Pfam" id="PF13271"/>
    </source>
</evidence>
<name>A0A329M0U5_9BACL</name>
<proteinExistence type="predicted"/>
<sequence length="389" mass="44629">MRIALFTKTKVFISSVAQDTLRPLRESMWDILRELGHEPMLFEKNFGAWDSHTNPVQKCIECVRQSDAFLLFISNKAGTFYEKSQRTVTHMELIEAYTRRKTILVFVDSAVKAEYFSKAKVTIEEYVEAHIAETSSFPKASEIVTALRLADLSSHIDPYVWFLIHDIVGRGIYFEDLSLAVAPDWKMYFSDLLRRGIQLMPFKDAIETNERQLEQYDHFYDILASVIPSINITGFRSLTAFLESFQRSVSGEVVEHDYGFVKEPVGSFSACSAVTLYEFQKDRMVVLGKTGSATGDDYYLLDNKDSFVALTYSNPEPDDQVFFKESNCTFYFCLRLPNHVMTFHLPCGQEWNTDKFIASKDSVIRAIIHKNALAFDFVRRLIGGMQHGD</sequence>